<protein>
    <submittedName>
        <fullName evidence="4">Phosphoglycerate mutase-like protein</fullName>
    </submittedName>
</protein>
<dbReference type="SMART" id="SM00855">
    <property type="entry name" value="PGAM"/>
    <property type="match status" value="1"/>
</dbReference>
<dbReference type="InterPro" id="IPR029033">
    <property type="entry name" value="His_PPase_superfam"/>
</dbReference>
<keyword evidence="1" id="KW-0378">Hydrolase</keyword>
<dbReference type="Pfam" id="PF00300">
    <property type="entry name" value="His_Phos_1"/>
    <property type="match status" value="1"/>
</dbReference>
<dbReference type="OrthoDB" id="354304at2759"/>
<evidence type="ECO:0000256" key="2">
    <source>
        <dbReference type="PIRSR" id="PIRSR613078-1"/>
    </source>
</evidence>
<reference evidence="4 5" key="1">
    <citation type="journal article" date="2015" name="Genome Biol. Evol.">
        <title>Phylogenomic analyses indicate that early fungi evolved digesting cell walls of algal ancestors of land plants.</title>
        <authorList>
            <person name="Chang Y."/>
            <person name="Wang S."/>
            <person name="Sekimoto S."/>
            <person name="Aerts A.L."/>
            <person name="Choi C."/>
            <person name="Clum A."/>
            <person name="LaButti K.M."/>
            <person name="Lindquist E.A."/>
            <person name="Yee Ngan C."/>
            <person name="Ohm R.A."/>
            <person name="Salamov A.A."/>
            <person name="Grigoriev I.V."/>
            <person name="Spatafora J.W."/>
            <person name="Berbee M.L."/>
        </authorList>
    </citation>
    <scope>NUCLEOTIDE SEQUENCE [LARGE SCALE GENOMIC DNA]</scope>
    <source>
        <strain evidence="4 5">NRRL 28638</strain>
    </source>
</reference>
<dbReference type="Proteomes" id="UP000070444">
    <property type="component" value="Unassembled WGS sequence"/>
</dbReference>
<evidence type="ECO:0000256" key="1">
    <source>
        <dbReference type="ARBA" id="ARBA00022801"/>
    </source>
</evidence>
<name>A0A137PGM7_CONC2</name>
<dbReference type="SUPFAM" id="SSF53254">
    <property type="entry name" value="Phosphoglycerate mutase-like"/>
    <property type="match status" value="1"/>
</dbReference>
<dbReference type="GO" id="GO:0043456">
    <property type="term" value="P:regulation of pentose-phosphate shunt"/>
    <property type="evidence" value="ECO:0007669"/>
    <property type="project" value="TreeGrafter"/>
</dbReference>
<dbReference type="CDD" id="cd07067">
    <property type="entry name" value="HP_PGM_like"/>
    <property type="match status" value="1"/>
</dbReference>
<accession>A0A137PGM7</accession>
<feature type="active site" description="Tele-phosphohistidine intermediate" evidence="2">
    <location>
        <position position="11"/>
    </location>
</feature>
<sequence length="237" mass="27312">MAELNLIFVRHGETDYNVPPRKFQGQFDTILNSTGEAQANLLCNKIAASYFKFNKIYCSDLKRTKQTIDPYLIAKGADISSEQVEYVKELRERDIGIISGLSVPDARKVVNFNETIEQCISRTGENESRFKGRFERFLVSVINEHLINSTLNEEIILLVTHGGVLQFLNDFFPPNFNLSYPRNCSLYHIKLTFNKNSKKQTLNINGLEYDWVIYNNIDHLNNIQVNLNKKEDGIRVV</sequence>
<organism evidence="4 5">
    <name type="scientific">Conidiobolus coronatus (strain ATCC 28846 / CBS 209.66 / NRRL 28638)</name>
    <name type="common">Delacroixia coronata</name>
    <dbReference type="NCBI Taxonomy" id="796925"/>
    <lineage>
        <taxon>Eukaryota</taxon>
        <taxon>Fungi</taxon>
        <taxon>Fungi incertae sedis</taxon>
        <taxon>Zoopagomycota</taxon>
        <taxon>Entomophthoromycotina</taxon>
        <taxon>Entomophthoromycetes</taxon>
        <taxon>Entomophthorales</taxon>
        <taxon>Ancylistaceae</taxon>
        <taxon>Conidiobolus</taxon>
    </lineage>
</organism>
<dbReference type="InterPro" id="IPR013078">
    <property type="entry name" value="His_Pase_superF_clade-1"/>
</dbReference>
<feature type="active site" description="Proton donor/acceptor" evidence="2">
    <location>
        <position position="92"/>
    </location>
</feature>
<dbReference type="PANTHER" id="PTHR46517:SF1">
    <property type="entry name" value="FRUCTOSE-2,6-BISPHOSPHATASE TIGAR"/>
    <property type="match status" value="1"/>
</dbReference>
<gene>
    <name evidence="4" type="ORF">CONCODRAFT_15015</name>
</gene>
<evidence type="ECO:0000313" key="4">
    <source>
        <dbReference type="EMBL" id="KXN74138.1"/>
    </source>
</evidence>
<dbReference type="PANTHER" id="PTHR46517">
    <property type="entry name" value="FRUCTOSE-2,6-BISPHOSPHATASE TIGAR"/>
    <property type="match status" value="1"/>
</dbReference>
<feature type="binding site" evidence="3">
    <location>
        <begin position="10"/>
        <end position="17"/>
    </location>
    <ligand>
        <name>substrate</name>
    </ligand>
</feature>
<dbReference type="STRING" id="796925.A0A137PGM7"/>
<evidence type="ECO:0000313" key="5">
    <source>
        <dbReference type="Proteomes" id="UP000070444"/>
    </source>
</evidence>
<feature type="binding site" evidence="3">
    <location>
        <position position="63"/>
    </location>
    <ligand>
        <name>substrate</name>
    </ligand>
</feature>
<dbReference type="GO" id="GO:0005829">
    <property type="term" value="C:cytosol"/>
    <property type="evidence" value="ECO:0007669"/>
    <property type="project" value="TreeGrafter"/>
</dbReference>
<proteinExistence type="predicted"/>
<evidence type="ECO:0000256" key="3">
    <source>
        <dbReference type="PIRSR" id="PIRSR613078-2"/>
    </source>
</evidence>
<dbReference type="GO" id="GO:0045820">
    <property type="term" value="P:negative regulation of glycolytic process"/>
    <property type="evidence" value="ECO:0007669"/>
    <property type="project" value="TreeGrafter"/>
</dbReference>
<dbReference type="OMA" id="DANNERW"/>
<dbReference type="AlphaFoldDB" id="A0A137PGM7"/>
<dbReference type="EMBL" id="KQ964427">
    <property type="protein sequence ID" value="KXN74138.1"/>
    <property type="molecule type" value="Genomic_DNA"/>
</dbReference>
<dbReference type="Gene3D" id="3.40.50.1240">
    <property type="entry name" value="Phosphoglycerate mutase-like"/>
    <property type="match status" value="1"/>
</dbReference>
<keyword evidence="5" id="KW-1185">Reference proteome</keyword>
<dbReference type="InterPro" id="IPR051695">
    <property type="entry name" value="Phosphoglycerate_Mutase"/>
</dbReference>
<dbReference type="GO" id="GO:0004331">
    <property type="term" value="F:fructose-2,6-bisphosphate 2-phosphatase activity"/>
    <property type="evidence" value="ECO:0007669"/>
    <property type="project" value="TreeGrafter"/>
</dbReference>